<dbReference type="EMBL" id="QEAM01000172">
    <property type="protein sequence ID" value="TPX44677.1"/>
    <property type="molecule type" value="Genomic_DNA"/>
</dbReference>
<evidence type="ECO:0008006" key="12">
    <source>
        <dbReference type="Google" id="ProtNLM"/>
    </source>
</evidence>
<feature type="region of interest" description="Disordered" evidence="7">
    <location>
        <begin position="1177"/>
        <end position="1199"/>
    </location>
</feature>
<dbReference type="Gene3D" id="1.10.510.10">
    <property type="entry name" value="Transferase(Phosphotransferase) domain 1"/>
    <property type="match status" value="1"/>
</dbReference>
<evidence type="ECO:0000313" key="11">
    <source>
        <dbReference type="Proteomes" id="UP000320475"/>
    </source>
</evidence>
<evidence type="ECO:0000256" key="1">
    <source>
        <dbReference type="ARBA" id="ARBA00006529"/>
    </source>
</evidence>
<dbReference type="SMART" id="SM00220">
    <property type="entry name" value="S_TKc"/>
    <property type="match status" value="1"/>
</dbReference>
<evidence type="ECO:0000256" key="5">
    <source>
        <dbReference type="ARBA" id="ARBA00022840"/>
    </source>
</evidence>
<feature type="compositionally biased region" description="Polar residues" evidence="7">
    <location>
        <begin position="303"/>
        <end position="320"/>
    </location>
</feature>
<dbReference type="VEuPathDB" id="FungiDB:SeMB42_g04896"/>
<feature type="region of interest" description="Disordered" evidence="7">
    <location>
        <begin position="337"/>
        <end position="383"/>
    </location>
</feature>
<evidence type="ECO:0000256" key="6">
    <source>
        <dbReference type="PROSITE-ProRule" id="PRU10141"/>
    </source>
</evidence>
<feature type="compositionally biased region" description="Low complexity" evidence="7">
    <location>
        <begin position="7"/>
        <end position="23"/>
    </location>
</feature>
<gene>
    <name evidence="10" type="ORF">SeLEV6574_g04350</name>
</gene>
<organism evidence="10 11">
    <name type="scientific">Synchytrium endobioticum</name>
    <dbReference type="NCBI Taxonomy" id="286115"/>
    <lineage>
        <taxon>Eukaryota</taxon>
        <taxon>Fungi</taxon>
        <taxon>Fungi incertae sedis</taxon>
        <taxon>Chytridiomycota</taxon>
        <taxon>Chytridiomycota incertae sedis</taxon>
        <taxon>Chytridiomycetes</taxon>
        <taxon>Synchytriales</taxon>
        <taxon>Synchytriaceae</taxon>
        <taxon>Synchytrium</taxon>
    </lineage>
</organism>
<feature type="region of interest" description="Disordered" evidence="7">
    <location>
        <begin position="480"/>
        <end position="553"/>
    </location>
</feature>
<feature type="region of interest" description="Disordered" evidence="7">
    <location>
        <begin position="176"/>
        <end position="219"/>
    </location>
</feature>
<keyword evidence="5 6" id="KW-0067">ATP-binding</keyword>
<proteinExistence type="inferred from homology"/>
<feature type="domain" description="SAM" evidence="9">
    <location>
        <begin position="68"/>
        <end position="131"/>
    </location>
</feature>
<evidence type="ECO:0000259" key="9">
    <source>
        <dbReference type="PROSITE" id="PS50105"/>
    </source>
</evidence>
<feature type="region of interest" description="Disordered" evidence="7">
    <location>
        <begin position="864"/>
        <end position="884"/>
    </location>
</feature>
<reference evidence="10 11" key="1">
    <citation type="journal article" date="2019" name="Sci. Rep.">
        <title>Comparative genomics of chytrid fungi reveal insights into the obligate biotrophic and pathogenic lifestyle of Synchytrium endobioticum.</title>
        <authorList>
            <person name="van de Vossenberg B.T.L.H."/>
            <person name="Warris S."/>
            <person name="Nguyen H.D.T."/>
            <person name="van Gent-Pelzer M.P.E."/>
            <person name="Joly D.L."/>
            <person name="van de Geest H.C."/>
            <person name="Bonants P.J.M."/>
            <person name="Smith D.S."/>
            <person name="Levesque C.A."/>
            <person name="van der Lee T.A.J."/>
        </authorList>
    </citation>
    <scope>NUCLEOTIDE SEQUENCE [LARGE SCALE GENOMIC DNA]</scope>
    <source>
        <strain evidence="10 11">LEV6574</strain>
    </source>
</reference>
<dbReference type="InterPro" id="IPR000719">
    <property type="entry name" value="Prot_kinase_dom"/>
</dbReference>
<feature type="compositionally biased region" description="Low complexity" evidence="7">
    <location>
        <begin position="363"/>
        <end position="383"/>
    </location>
</feature>
<dbReference type="InterPro" id="IPR001660">
    <property type="entry name" value="SAM"/>
</dbReference>
<dbReference type="PROSITE" id="PS50011">
    <property type="entry name" value="PROTEIN_KINASE_DOM"/>
    <property type="match status" value="1"/>
</dbReference>
<feature type="region of interest" description="Disordered" evidence="7">
    <location>
        <begin position="1057"/>
        <end position="1086"/>
    </location>
</feature>
<evidence type="ECO:0000256" key="4">
    <source>
        <dbReference type="ARBA" id="ARBA00022777"/>
    </source>
</evidence>
<dbReference type="PANTHER" id="PTHR48016:SF56">
    <property type="entry name" value="MAPKK KINASE"/>
    <property type="match status" value="1"/>
</dbReference>
<dbReference type="SUPFAM" id="SSF56112">
    <property type="entry name" value="Protein kinase-like (PK-like)"/>
    <property type="match status" value="1"/>
</dbReference>
<feature type="domain" description="Protein kinase" evidence="8">
    <location>
        <begin position="1131"/>
        <end position="1425"/>
    </location>
</feature>
<protein>
    <recommendedName>
        <fullName evidence="12">Protein kinase domain-containing protein</fullName>
    </recommendedName>
</protein>
<dbReference type="InterPro" id="IPR008271">
    <property type="entry name" value="Ser/Thr_kinase_AS"/>
</dbReference>
<dbReference type="GO" id="GO:0005524">
    <property type="term" value="F:ATP binding"/>
    <property type="evidence" value="ECO:0007669"/>
    <property type="project" value="UniProtKB-UniRule"/>
</dbReference>
<dbReference type="SUPFAM" id="SSF47769">
    <property type="entry name" value="SAM/Pointed domain"/>
    <property type="match status" value="1"/>
</dbReference>
<evidence type="ECO:0000256" key="7">
    <source>
        <dbReference type="SAM" id="MobiDB-lite"/>
    </source>
</evidence>
<feature type="compositionally biased region" description="Basic and acidic residues" evidence="7">
    <location>
        <begin position="919"/>
        <end position="931"/>
    </location>
</feature>
<evidence type="ECO:0000256" key="3">
    <source>
        <dbReference type="ARBA" id="ARBA00022741"/>
    </source>
</evidence>
<feature type="region of interest" description="Disordered" evidence="7">
    <location>
        <begin position="300"/>
        <end position="322"/>
    </location>
</feature>
<dbReference type="OrthoDB" id="10525783at2759"/>
<feature type="compositionally biased region" description="Low complexity" evidence="7">
    <location>
        <begin position="132"/>
        <end position="143"/>
    </location>
</feature>
<evidence type="ECO:0000256" key="2">
    <source>
        <dbReference type="ARBA" id="ARBA00022679"/>
    </source>
</evidence>
<evidence type="ECO:0000313" key="10">
    <source>
        <dbReference type="EMBL" id="TPX44677.1"/>
    </source>
</evidence>
<dbReference type="PANTHER" id="PTHR48016">
    <property type="entry name" value="MAP KINASE KINASE KINASE SSK2-RELATED-RELATED"/>
    <property type="match status" value="1"/>
</dbReference>
<dbReference type="Pfam" id="PF00536">
    <property type="entry name" value="SAM_1"/>
    <property type="match status" value="1"/>
</dbReference>
<dbReference type="InterPro" id="IPR013761">
    <property type="entry name" value="SAM/pointed_sf"/>
</dbReference>
<dbReference type="PROSITE" id="PS50105">
    <property type="entry name" value="SAM_DOMAIN"/>
    <property type="match status" value="1"/>
</dbReference>
<dbReference type="Gene3D" id="3.10.20.90">
    <property type="entry name" value="Phosphatidylinositol 3-kinase Catalytic Subunit, Chain A, domain 1"/>
    <property type="match status" value="1"/>
</dbReference>
<dbReference type="GO" id="GO:0004672">
    <property type="term" value="F:protein kinase activity"/>
    <property type="evidence" value="ECO:0007669"/>
    <property type="project" value="InterPro"/>
</dbReference>
<keyword evidence="4" id="KW-0418">Kinase</keyword>
<name>A0A507CZN4_9FUNG</name>
<feature type="compositionally biased region" description="Low complexity" evidence="7">
    <location>
        <begin position="345"/>
        <end position="354"/>
    </location>
</feature>
<dbReference type="SMART" id="SM00454">
    <property type="entry name" value="SAM"/>
    <property type="match status" value="1"/>
</dbReference>
<dbReference type="Proteomes" id="UP000320475">
    <property type="component" value="Unassembled WGS sequence"/>
</dbReference>
<keyword evidence="2" id="KW-0808">Transferase</keyword>
<dbReference type="InterPro" id="IPR017441">
    <property type="entry name" value="Protein_kinase_ATP_BS"/>
</dbReference>
<dbReference type="InterPro" id="IPR011009">
    <property type="entry name" value="Kinase-like_dom_sf"/>
</dbReference>
<accession>A0A507CZN4</accession>
<dbReference type="InterPro" id="IPR050538">
    <property type="entry name" value="MAP_kinase_kinase_kinase"/>
</dbReference>
<feature type="binding site" evidence="6">
    <location>
        <position position="1162"/>
    </location>
    <ligand>
        <name>ATP</name>
        <dbReference type="ChEBI" id="CHEBI:30616"/>
    </ligand>
</feature>
<feature type="region of interest" description="Disordered" evidence="7">
    <location>
        <begin position="128"/>
        <end position="158"/>
    </location>
</feature>
<comment type="caution">
    <text evidence="10">The sequence shown here is derived from an EMBL/GenBank/DDBJ whole genome shotgun (WGS) entry which is preliminary data.</text>
</comment>
<dbReference type="Gene3D" id="3.30.200.20">
    <property type="entry name" value="Phosphorylase Kinase, domain 1"/>
    <property type="match status" value="1"/>
</dbReference>
<feature type="region of interest" description="Disordered" evidence="7">
    <location>
        <begin position="1"/>
        <end position="30"/>
    </location>
</feature>
<dbReference type="InterPro" id="IPR029458">
    <property type="entry name" value="Ras-bd_By2"/>
</dbReference>
<feature type="compositionally biased region" description="Low complexity" evidence="7">
    <location>
        <begin position="205"/>
        <end position="216"/>
    </location>
</feature>
<feature type="compositionally biased region" description="Polar residues" evidence="7">
    <location>
        <begin position="526"/>
        <end position="535"/>
    </location>
</feature>
<dbReference type="Gene3D" id="1.10.150.50">
    <property type="entry name" value="Transcription Factor, Ets-1"/>
    <property type="match status" value="1"/>
</dbReference>
<feature type="compositionally biased region" description="Pro residues" evidence="7">
    <location>
        <begin position="537"/>
        <end position="550"/>
    </location>
</feature>
<dbReference type="SMART" id="SM01304">
    <property type="entry name" value="Ras_bdg_2"/>
    <property type="match status" value="1"/>
</dbReference>
<dbReference type="CDD" id="cd09487">
    <property type="entry name" value="SAM_superfamily"/>
    <property type="match status" value="1"/>
</dbReference>
<dbReference type="GO" id="GO:0000165">
    <property type="term" value="P:MAPK cascade"/>
    <property type="evidence" value="ECO:0007669"/>
    <property type="project" value="UniProtKB-ARBA"/>
</dbReference>
<feature type="compositionally biased region" description="Low complexity" evidence="7">
    <location>
        <begin position="865"/>
        <end position="878"/>
    </location>
</feature>
<dbReference type="Pfam" id="PF00069">
    <property type="entry name" value="Pkinase"/>
    <property type="match status" value="1"/>
</dbReference>
<feature type="region of interest" description="Disordered" evidence="7">
    <location>
        <begin position="904"/>
        <end position="958"/>
    </location>
</feature>
<keyword evidence="3 6" id="KW-0547">Nucleotide-binding</keyword>
<sequence>MSHQHLQPQSTSNTNLNTSNPQLHRIPRNASYDAQTTLHRQLDTLNRSTVNTNTLANPHEHTSDFCKWSVDEVGLWLEDAGLGKYSRQFADNHITGPILPELTHDTLKLLGVVLIGDRHRLLQAAKKLLGNPSPSSSATTTPTSPLPPPLSPYISASKPRVGTPTFVKLPQRLDPTNHQAVLPTSPPRLSSLSPLMGEGLMKPDSLQQMPSSSSQQWWDEPHLRSCVNGSPGRLPPDTSATSATFARSVPAAASPYHQSPHQHSQAYATLPRTQSITSESSLSSSQWAAWVEGSTALPRRTASVPSNSNDIATNLPPSNLTHRDAGARTYQSVESISAAATAQTPSKMPASSSPPKLPRMSKSLEALLGGGPPSSLSSTASTLFPSPLFNKPDPQHPKEATGIQKFLRFRKPSKSGFNEIVAPGGLVSTHDEDMVSTISPLPPNLASLSRKVSITSPISPVSPIISQVENIPTRTESLVRGEALSSAPSDVVIEDTDAGLERSSSADKSWRNKPPHPLVISRNALVPTNNTQQHQPRSPPPPLPSRPLPPTAAASTISSMTEFFGMGSSSPTRANMALVNPESVNVAVDSGFWSGSSPKGSSNGLLPSGNVNSAPLVVRPVGKVTSPSQSSPSFLEKMVNKIQARTAPSNDGVVDVAFEARKATCIKVDCKTSKEIAKIIQIVDIADNAFKIRERVLDEVGIHPDERPYYHFYAGTVAHALKDAELVSICKSPNSSLRGSIQLRREQLFPDPEVYRASQRQLSAVCESTVITPALLGSNSGRFITRSGGQETIPAFPSVPRFSQVKDLFFEDGAPSHVAAAVAEDVFERPPSELIVDRFEDWFPELAQKELSDESMARDESLCHTSNINGSSNSTSTNHAVASDEPWVPRSLSVQSDLTFRVPFRGQRTTSNEVGNDETLPRTRTVKDRLAEAMAQRRFSKRASTAAATALRRRSTRRNNIVSMNTHQSVYAKQANDDADIFKERVRSMGQDTWLFQQWENMPSGSALPLAARLAESDDVRSRPRLASIQTEPNNFELPRQRSMPHTIVRNLNAMRPPLHTQRTSSKLAEPPVTAPASEYSSATSAPNVEPMVQIIDWGNERMVEVEPSSATSTDSATSPISLVLAKKWQWTKGRLIGKGSFGSVYMGLVIENENTELVAVKQVALNVSKDRAPPVNADGRIGGMVGDVPHSSKSRDDALVKSKRKMEDALNREIELLKDLDHENIVRYLGFEITDTTLNLFLEYVSGGSVTSLVSRVGKLEEDLTRWITTQVLCGLEYLHERYIIHRDIKGANILVTDEGVAKISDFGISKKHEDRMVYRTQSRMSLQGSIFWMAPEVIKSRSGYSAKVDIWSVGCVMLEMMTGSHPWANFDEIQAMWKLGEGKSAPPLPEDLSHQAHDFLSKGFIIDPEQRPTATDLIEHEFLVEDPEFNFRQAVERAAIMRKMRRRDDDDDASTIGGRTLSFSQFNTMRRVSGEEGQTVTYTKDIHYHMTIDNDESDTMLKLNGLSQTPPRGWN</sequence>
<dbReference type="PROSITE" id="PS00108">
    <property type="entry name" value="PROTEIN_KINASE_ST"/>
    <property type="match status" value="1"/>
</dbReference>
<evidence type="ECO:0000259" key="8">
    <source>
        <dbReference type="PROSITE" id="PS50011"/>
    </source>
</evidence>
<comment type="similarity">
    <text evidence="1">Belongs to the protein kinase superfamily. STE Ser/Thr protein kinase family. MAP kinase kinase kinase subfamily.</text>
</comment>
<dbReference type="PROSITE" id="PS00107">
    <property type="entry name" value="PROTEIN_KINASE_ATP"/>
    <property type="match status" value="1"/>
</dbReference>